<gene>
    <name evidence="2" type="ORF">AB1Y20_021823</name>
</gene>
<proteinExistence type="predicted"/>
<keyword evidence="3" id="KW-1185">Reference proteome</keyword>
<dbReference type="AlphaFoldDB" id="A0AB34JKU2"/>
<name>A0AB34JKU2_PRYPA</name>
<dbReference type="Proteomes" id="UP001515480">
    <property type="component" value="Unassembled WGS sequence"/>
</dbReference>
<comment type="caution">
    <text evidence="2">The sequence shown here is derived from an EMBL/GenBank/DDBJ whole genome shotgun (WGS) entry which is preliminary data.</text>
</comment>
<feature type="region of interest" description="Disordered" evidence="1">
    <location>
        <begin position="117"/>
        <end position="147"/>
    </location>
</feature>
<accession>A0AB34JKU2</accession>
<dbReference type="EMBL" id="JBGBPQ010000007">
    <property type="protein sequence ID" value="KAL1522184.1"/>
    <property type="molecule type" value="Genomic_DNA"/>
</dbReference>
<sequence>MRHSICSSHNQPDRFYKHMATQTYEEIIDILKSQTSIKDIRISLKAEFFGVDWAAGQEVERFTGTLANWKKKDETVMILWEGWNKNRQCSLAALKEDADGESLELAVLDYAGEMASEREKAHARHSLAHQPSVGSTSHAHPYSSRCS</sequence>
<evidence type="ECO:0000313" key="2">
    <source>
        <dbReference type="EMBL" id="KAL1522184.1"/>
    </source>
</evidence>
<protein>
    <submittedName>
        <fullName evidence="2">Uncharacterized protein</fullName>
    </submittedName>
</protein>
<evidence type="ECO:0000313" key="3">
    <source>
        <dbReference type="Proteomes" id="UP001515480"/>
    </source>
</evidence>
<feature type="compositionally biased region" description="Polar residues" evidence="1">
    <location>
        <begin position="132"/>
        <end position="147"/>
    </location>
</feature>
<reference evidence="2 3" key="1">
    <citation type="journal article" date="2024" name="Science">
        <title>Giant polyketide synthase enzymes in the biosynthesis of giant marine polyether toxins.</title>
        <authorList>
            <person name="Fallon T.R."/>
            <person name="Shende V.V."/>
            <person name="Wierzbicki I.H."/>
            <person name="Pendleton A.L."/>
            <person name="Watervoot N.F."/>
            <person name="Auber R.P."/>
            <person name="Gonzalez D.J."/>
            <person name="Wisecaver J.H."/>
            <person name="Moore B.S."/>
        </authorList>
    </citation>
    <scope>NUCLEOTIDE SEQUENCE [LARGE SCALE GENOMIC DNA]</scope>
    <source>
        <strain evidence="2 3">12B1</strain>
    </source>
</reference>
<evidence type="ECO:0000256" key="1">
    <source>
        <dbReference type="SAM" id="MobiDB-lite"/>
    </source>
</evidence>
<organism evidence="2 3">
    <name type="scientific">Prymnesium parvum</name>
    <name type="common">Toxic golden alga</name>
    <dbReference type="NCBI Taxonomy" id="97485"/>
    <lineage>
        <taxon>Eukaryota</taxon>
        <taxon>Haptista</taxon>
        <taxon>Haptophyta</taxon>
        <taxon>Prymnesiophyceae</taxon>
        <taxon>Prymnesiales</taxon>
        <taxon>Prymnesiaceae</taxon>
        <taxon>Prymnesium</taxon>
    </lineage>
</organism>